<evidence type="ECO:0000256" key="5">
    <source>
        <dbReference type="ARBA" id="ARBA00022692"/>
    </source>
</evidence>
<proteinExistence type="inferred from homology"/>
<feature type="compositionally biased region" description="Polar residues" evidence="13">
    <location>
        <begin position="68"/>
        <end position="78"/>
    </location>
</feature>
<evidence type="ECO:0000313" key="16">
    <source>
        <dbReference type="EMBL" id="KAF4984838.1"/>
    </source>
</evidence>
<feature type="transmembrane region" description="Helical" evidence="14">
    <location>
        <begin position="1271"/>
        <end position="1292"/>
    </location>
</feature>
<organism evidence="16 17">
    <name type="scientific">Fusarium zealandicum</name>
    <dbReference type="NCBI Taxonomy" id="1053134"/>
    <lineage>
        <taxon>Eukaryota</taxon>
        <taxon>Fungi</taxon>
        <taxon>Dikarya</taxon>
        <taxon>Ascomycota</taxon>
        <taxon>Pezizomycotina</taxon>
        <taxon>Sordariomycetes</taxon>
        <taxon>Hypocreomycetidae</taxon>
        <taxon>Hypocreales</taxon>
        <taxon>Nectriaceae</taxon>
        <taxon>Fusarium</taxon>
        <taxon>Fusarium staphyleae species complex</taxon>
    </lineage>
</organism>
<reference evidence="16" key="1">
    <citation type="journal article" date="2020" name="BMC Genomics">
        <title>Correction to: Identification and distribution of gene clusters required for synthesis of sphingolipid metabolism inhibitors in diverse species of the filamentous fungus Fusarium.</title>
        <authorList>
            <person name="Kim H.S."/>
            <person name="Lohmar J.M."/>
            <person name="Busman M."/>
            <person name="Brown D.W."/>
            <person name="Naumann T.A."/>
            <person name="Divon H.H."/>
            <person name="Lysoe E."/>
            <person name="Uhlig S."/>
            <person name="Proctor R.H."/>
        </authorList>
    </citation>
    <scope>NUCLEOTIDE SEQUENCE</scope>
    <source>
        <strain evidence="16">NRRL 22465</strain>
    </source>
</reference>
<dbReference type="NCBIfam" id="TIGR00913">
    <property type="entry name" value="2A0310"/>
    <property type="match status" value="1"/>
</dbReference>
<feature type="compositionally biased region" description="Basic and acidic residues" evidence="13">
    <location>
        <begin position="951"/>
        <end position="961"/>
    </location>
</feature>
<gene>
    <name evidence="16" type="ORF">FZEAL_66</name>
</gene>
<protein>
    <recommendedName>
        <fullName evidence="12">alpha-1,2-Mannosidase</fullName>
        <ecNumber evidence="12">3.2.1.-</ecNumber>
    </recommendedName>
</protein>
<dbReference type="InterPro" id="IPR004841">
    <property type="entry name" value="AA-permease/SLC12A_dom"/>
</dbReference>
<dbReference type="InterPro" id="IPR001382">
    <property type="entry name" value="Glyco_hydro_47"/>
</dbReference>
<dbReference type="GO" id="GO:0004571">
    <property type="term" value="F:mannosyl-oligosaccharide 1,2-alpha-mannosidase activity"/>
    <property type="evidence" value="ECO:0007669"/>
    <property type="project" value="InterPro"/>
</dbReference>
<feature type="region of interest" description="Disordered" evidence="13">
    <location>
        <begin position="1"/>
        <end position="39"/>
    </location>
</feature>
<keyword evidence="17" id="KW-1185">Reference proteome</keyword>
<dbReference type="GO" id="GO:0015171">
    <property type="term" value="F:amino acid transmembrane transporter activity"/>
    <property type="evidence" value="ECO:0007669"/>
    <property type="project" value="TreeGrafter"/>
</dbReference>
<evidence type="ECO:0000256" key="1">
    <source>
        <dbReference type="ARBA" id="ARBA00004651"/>
    </source>
</evidence>
<keyword evidence="7 14" id="KW-1133">Transmembrane helix</keyword>
<dbReference type="GO" id="GO:0005509">
    <property type="term" value="F:calcium ion binding"/>
    <property type="evidence" value="ECO:0007669"/>
    <property type="project" value="InterPro"/>
</dbReference>
<keyword evidence="5 14" id="KW-0812">Transmembrane</keyword>
<dbReference type="OrthoDB" id="8118055at2759"/>
<feature type="active site" evidence="9">
    <location>
        <position position="556"/>
    </location>
</feature>
<feature type="transmembrane region" description="Helical" evidence="14">
    <location>
        <begin position="103"/>
        <end position="119"/>
    </location>
</feature>
<feature type="transmembrane region" description="Helical" evidence="14">
    <location>
        <begin position="1372"/>
        <end position="1389"/>
    </location>
</feature>
<feature type="compositionally biased region" description="Polar residues" evidence="13">
    <location>
        <begin position="905"/>
        <end position="922"/>
    </location>
</feature>
<evidence type="ECO:0000313" key="17">
    <source>
        <dbReference type="Proteomes" id="UP000635477"/>
    </source>
</evidence>
<keyword evidence="10" id="KW-0106">Calcium</keyword>
<evidence type="ECO:0000256" key="6">
    <source>
        <dbReference type="ARBA" id="ARBA00022970"/>
    </source>
</evidence>
<feature type="active site" evidence="9">
    <location>
        <position position="383"/>
    </location>
</feature>
<dbReference type="Pfam" id="PF01532">
    <property type="entry name" value="Glyco_hydro_47"/>
    <property type="match status" value="1"/>
</dbReference>
<feature type="transmembrane region" description="Helical" evidence="14">
    <location>
        <begin position="1443"/>
        <end position="1465"/>
    </location>
</feature>
<feature type="transmembrane region" description="Helical" evidence="14">
    <location>
        <begin position="1051"/>
        <end position="1070"/>
    </location>
</feature>
<keyword evidence="12" id="KW-0326">Glycosidase</keyword>
<feature type="compositionally biased region" description="Basic and acidic residues" evidence="13">
    <location>
        <begin position="81"/>
        <end position="93"/>
    </location>
</feature>
<dbReference type="Proteomes" id="UP000635477">
    <property type="component" value="Unassembled WGS sequence"/>
</dbReference>
<keyword evidence="6" id="KW-0029">Amino-acid transport</keyword>
<dbReference type="PANTHER" id="PTHR43341:SF1">
    <property type="entry name" value="GENERAL AMINO-ACID PERMEASE GAP1"/>
    <property type="match status" value="1"/>
</dbReference>
<keyword evidence="12" id="KW-0378">Hydrolase</keyword>
<dbReference type="GO" id="GO:0036503">
    <property type="term" value="P:ERAD pathway"/>
    <property type="evidence" value="ECO:0007669"/>
    <property type="project" value="UniProtKB-ARBA"/>
</dbReference>
<reference evidence="16" key="2">
    <citation type="submission" date="2020-05" db="EMBL/GenBank/DDBJ databases">
        <authorList>
            <person name="Kim H.-S."/>
            <person name="Proctor R.H."/>
            <person name="Brown D.W."/>
        </authorList>
    </citation>
    <scope>NUCLEOTIDE SEQUENCE</scope>
    <source>
        <strain evidence="16">NRRL 22465</strain>
    </source>
</reference>
<dbReference type="InterPro" id="IPR012341">
    <property type="entry name" value="6hp_glycosidase-like_sf"/>
</dbReference>
<feature type="transmembrane region" description="Helical" evidence="14">
    <location>
        <begin position="1158"/>
        <end position="1176"/>
    </location>
</feature>
<dbReference type="SUPFAM" id="SSF48225">
    <property type="entry name" value="Seven-hairpin glycosidases"/>
    <property type="match status" value="1"/>
</dbReference>
<feature type="transmembrane region" description="Helical" evidence="14">
    <location>
        <begin position="1401"/>
        <end position="1423"/>
    </location>
</feature>
<keyword evidence="11" id="KW-1015">Disulfide bond</keyword>
<feature type="region of interest" description="Disordered" evidence="13">
    <location>
        <begin position="65"/>
        <end position="93"/>
    </location>
</feature>
<feature type="domain" description="Amino acid permease/ SLC12A" evidence="15">
    <location>
        <begin position="1048"/>
        <end position="1509"/>
    </location>
</feature>
<evidence type="ECO:0000256" key="3">
    <source>
        <dbReference type="ARBA" id="ARBA00022448"/>
    </source>
</evidence>
<feature type="compositionally biased region" description="Low complexity" evidence="13">
    <location>
        <begin position="26"/>
        <end position="39"/>
    </location>
</feature>
<comment type="subcellular location">
    <subcellularLocation>
        <location evidence="1">Cell membrane</location>
        <topology evidence="1">Multi-pass membrane protein</topology>
    </subcellularLocation>
</comment>
<dbReference type="InterPro" id="IPR036026">
    <property type="entry name" value="Seven-hairpin_glycosidases"/>
</dbReference>
<evidence type="ECO:0000259" key="15">
    <source>
        <dbReference type="Pfam" id="PF00324"/>
    </source>
</evidence>
<dbReference type="Gene3D" id="1.20.1740.10">
    <property type="entry name" value="Amino acid/polyamine transporter I"/>
    <property type="match status" value="1"/>
</dbReference>
<evidence type="ECO:0000256" key="4">
    <source>
        <dbReference type="ARBA" id="ARBA00022475"/>
    </source>
</evidence>
<keyword evidence="3" id="KW-0813">Transport</keyword>
<dbReference type="GO" id="GO:0005975">
    <property type="term" value="P:carbohydrate metabolic process"/>
    <property type="evidence" value="ECO:0007669"/>
    <property type="project" value="InterPro"/>
</dbReference>
<evidence type="ECO:0000256" key="10">
    <source>
        <dbReference type="PIRSR" id="PIRSR601382-2"/>
    </source>
</evidence>
<feature type="transmembrane region" description="Helical" evidence="14">
    <location>
        <begin position="1485"/>
        <end position="1505"/>
    </location>
</feature>
<sequence>MIRDPFNLHRSSSNSAFNRPQPRPVASNQQAAASQADTDALAMSFSMPKNLPSFDNRQRELEDRFWGSGTSSRKSNTLPMYKDKPYGRSPEDQDRPLWKRKRVIGILTLIVVTLLYWTGASSKTHSKRTVTIDWSYDSLSKHDKKANWDHRRDRVVEAFELSWDAYRRYGWGYDEYRPISKRGHNMAPQGLGWIIVDSLDTMILMNLTSRVQDAREWISSTLTWDQDQDVNTFETTIRMMGGLLSAHYLSTEFPELAPLSEDDPGAAGEDLYLEKAKDLADRLLSAFDSPSGIPYASVNLKKYEGIPSHSDNGASSTAEATTLQLEFKYLAKLTGEKDFWDRAEKVMKIVDDNGAQDGLVPIFVYATTGEFKGSNIRLGSRGDSYYEYLIKQYLQTKEQEPIYQEMWDEALKGVRKHLVTYTKNSQFTIIGERPSGLQKPLSPKMDHLVCFMPGTMALGATGGLTEAEARKLPTWSKKNEDDIQLAREVMETCWGMYKYMETGLSAEITYFEIERPPPPHGNGRQGPVDFKPDPEAKWRKDFSVRPGDAHNLQRPESVESLFYMWRITNDNRYREWGWEMFKSFMNHTAVQNGGGFTSLRDANVVPPMRSDNMESFWLQAETLKYFYLLFSPPDVLPLDKVVINTEGHPFPRFDLGPLFSTGWQRKPRDVFGKIVESATEKKEKVKEEEVKEEERSASPSLAGWHARRLMSARFQSYADRILEASQENDSPVLRRVWKEVLGHGSWLANNLRHVSADEITLAQWEVEAQAWNRELGPSGAVFSGPPLKTASLSPPAARLANGDSVPRGGPWELWGLGVLTAGTFCWLCVAALNLTGSLLNLEPNRRLEQPTLVAICLQTPHLALTHSRDYDADDDTSWIEIQHLHKTPRTDVTLTDSTNERYPLASSTADNNSQTATTLSEASSRRPLAQQRRGRPSEGSARRSRMAPQPDAERGSLKMKAESLAPGSSFSMREPDYDDDAPPRYWDRIVDGFKRDPNSSLFSADPLGQLEGGAGAERVHDGAHYYDLQSAMLETANSGLARKLKGRHLQMIAIGGSIGTGLFVASGRALAAGGPASLLIAFSIVGVMLFCTCQALGELAVIFPIAGSFSSWATRFLDPSWGFAMGWNYAMQWLIVLPLEIIAASLTLSYWDETLTRAIFVSVFLLIIMVINMFGVEGYGEAEFIFSSIKVVAVIGFILLGIILNCGGTPDSGYIGGQFWQNPGAFNNGFKGLCNVFVTAAFAFAGTELIGLAAAETANPRKSLPTALKQVFWRITLFYIVALTLVGLLVRYDDPRLVGGDSDADAKASPFVIAIEEAGIQVLPSVMNAVILIAVLSVGNSAVFGSSRTLAALANLNQAPKILGYVDRKGRPLVAIGVAGSFGLISFLADIPQQGAVLDWLMSISGLSTIITWGSICVCHIRFRRAWAARGRSVSELPFQSQVGVAGSYFGITLNILVIIAQFWVGAFPIDYGDRTSAEIAQNFFHKWVGAPCVLIFFFAHKFYFSTSFVRAQDMDVDTGRRDFNVPILMAQERQERASWPRWKRFYKFLC</sequence>
<feature type="transmembrane region" description="Helical" evidence="14">
    <location>
        <begin position="1076"/>
        <end position="1092"/>
    </location>
</feature>
<dbReference type="GO" id="GO:0005886">
    <property type="term" value="C:plasma membrane"/>
    <property type="evidence" value="ECO:0007669"/>
    <property type="project" value="UniProtKB-SubCell"/>
</dbReference>
<dbReference type="UniPathway" id="UPA00378"/>
<feature type="disulfide bond" evidence="11">
    <location>
        <begin position="450"/>
        <end position="493"/>
    </location>
</feature>
<feature type="transmembrane region" description="Helical" evidence="14">
    <location>
        <begin position="1129"/>
        <end position="1151"/>
    </location>
</feature>
<evidence type="ECO:0000256" key="9">
    <source>
        <dbReference type="PIRSR" id="PIRSR601382-1"/>
    </source>
</evidence>
<keyword evidence="10" id="KW-0479">Metal-binding</keyword>
<dbReference type="FunFam" id="1.20.1740.10:FF:000017">
    <property type="entry name" value="Amino acid permease"/>
    <property type="match status" value="1"/>
</dbReference>
<feature type="region of interest" description="Disordered" evidence="13">
    <location>
        <begin position="902"/>
        <end position="980"/>
    </location>
</feature>
<feature type="active site" description="Proton donor" evidence="9">
    <location>
        <position position="234"/>
    </location>
</feature>
<comment type="caution">
    <text evidence="16">The sequence shown here is derived from an EMBL/GenBank/DDBJ whole genome shotgun (WGS) entry which is preliminary data.</text>
</comment>
<dbReference type="InterPro" id="IPR050524">
    <property type="entry name" value="APC_YAT"/>
</dbReference>
<accession>A0A8H4XQP9</accession>
<dbReference type="InterPro" id="IPR004762">
    <property type="entry name" value="Amino_acid_permease_fungi"/>
</dbReference>
<keyword evidence="4" id="KW-1003">Cell membrane</keyword>
<dbReference type="EC" id="3.2.1.-" evidence="12"/>
<feature type="transmembrane region" description="Helical" evidence="14">
    <location>
        <begin position="1182"/>
        <end position="1204"/>
    </location>
</feature>
<dbReference type="PANTHER" id="PTHR43341">
    <property type="entry name" value="AMINO ACID PERMEASE"/>
    <property type="match status" value="1"/>
</dbReference>
<name>A0A8H4XQP9_9HYPO</name>
<evidence type="ECO:0000256" key="12">
    <source>
        <dbReference type="RuleBase" id="RU361193"/>
    </source>
</evidence>
<dbReference type="Pfam" id="PF00324">
    <property type="entry name" value="AA_permease"/>
    <property type="match status" value="1"/>
</dbReference>
<feature type="active site" description="Proton donor" evidence="9">
    <location>
        <position position="507"/>
    </location>
</feature>
<keyword evidence="8 14" id="KW-0472">Membrane</keyword>
<dbReference type="InterPro" id="IPR004840">
    <property type="entry name" value="Amino_acid_permease_CS"/>
</dbReference>
<comment type="similarity">
    <text evidence="2 12">Belongs to the glycosyl hydrolase 47 family.</text>
</comment>
<comment type="cofactor">
    <cofactor evidence="10">
        <name>Ca(2+)</name>
        <dbReference type="ChEBI" id="CHEBI:29108"/>
    </cofactor>
</comment>
<evidence type="ECO:0000256" key="14">
    <source>
        <dbReference type="SAM" id="Phobius"/>
    </source>
</evidence>
<dbReference type="PRINTS" id="PR00747">
    <property type="entry name" value="GLYHDRLASE47"/>
</dbReference>
<dbReference type="Gene3D" id="1.50.10.10">
    <property type="match status" value="1"/>
</dbReference>
<dbReference type="EMBL" id="JABEYC010000002">
    <property type="protein sequence ID" value="KAF4984838.1"/>
    <property type="molecule type" value="Genomic_DNA"/>
</dbReference>
<feature type="compositionally biased region" description="Polar residues" evidence="13">
    <location>
        <begin position="9"/>
        <end position="18"/>
    </location>
</feature>
<evidence type="ECO:0000256" key="7">
    <source>
        <dbReference type="ARBA" id="ARBA00022989"/>
    </source>
</evidence>
<evidence type="ECO:0000256" key="8">
    <source>
        <dbReference type="ARBA" id="ARBA00023136"/>
    </source>
</evidence>
<evidence type="ECO:0000256" key="2">
    <source>
        <dbReference type="ARBA" id="ARBA00007658"/>
    </source>
</evidence>
<dbReference type="PROSITE" id="PS00218">
    <property type="entry name" value="AMINO_ACID_PERMEASE_1"/>
    <property type="match status" value="1"/>
</dbReference>
<evidence type="ECO:0000256" key="11">
    <source>
        <dbReference type="PIRSR" id="PIRSR601382-3"/>
    </source>
</evidence>
<evidence type="ECO:0000256" key="13">
    <source>
        <dbReference type="SAM" id="MobiDB-lite"/>
    </source>
</evidence>
<feature type="binding site" evidence="10">
    <location>
        <position position="645"/>
    </location>
    <ligand>
        <name>Ca(2+)</name>
        <dbReference type="ChEBI" id="CHEBI:29108"/>
    </ligand>
</feature>